<sequence>MLWNKAKPKAGAMFAEATETTGYSQLIDLTPNMNPTDIAKTVLDKFRAKHGSRFLIKPFLWAKLGQGTTRFHPETLGRAYEFTLKDLQKMYHNSSSMYIIEEGWEFPANDSPGWRYQITAAHKQEGDMWEEDLDSDDSDHRNALRPCSGCRRKYPSIQLPVHQRNCVPFREQEEGEEDNKAKTSRKKSNLALNGKVKAEPGLKLEPTSPSYTRPRPRPKQKWKGKGKQRATSVSSSGISIVSVIDSDDEQSAPALGKLLSKVAQHPAFGARWLSNQKQRLRSHLDLANSLGGVDSSNPTSTGRAESSYDQTESGSGAGPFDGTESFSFERSAGDQQLLESMGLPQVDEHSQTSDHFLDELDPNFPFQYLDMDAQGAVKATQDGNQRTSMEPGNVSHEIGPANVDNTACPAEETVSSTASKELDPSTSTAAAATSTLQQRSGGGRKRKHEAMNSADLPESSAAARTRAAKALEQQQAVGKGQRRKRLPAKLQ</sequence>
<feature type="region of interest" description="Disordered" evidence="1">
    <location>
        <begin position="170"/>
        <end position="235"/>
    </location>
</feature>
<protein>
    <submittedName>
        <fullName evidence="2">Uncharacterized protein</fullName>
    </submittedName>
</protein>
<gene>
    <name evidence="2" type="ORF">FFLO_07208</name>
</gene>
<accession>A0A8K0JDC9</accession>
<keyword evidence="3" id="KW-1185">Reference proteome</keyword>
<evidence type="ECO:0000313" key="3">
    <source>
        <dbReference type="Proteomes" id="UP000812966"/>
    </source>
</evidence>
<feature type="compositionally biased region" description="Low complexity" evidence="1">
    <location>
        <begin position="461"/>
        <end position="470"/>
    </location>
</feature>
<dbReference type="EMBL" id="JABELV010000532">
    <property type="protein sequence ID" value="KAG7527164.1"/>
    <property type="molecule type" value="Genomic_DNA"/>
</dbReference>
<evidence type="ECO:0000313" key="2">
    <source>
        <dbReference type="EMBL" id="KAG7527164.1"/>
    </source>
</evidence>
<feature type="compositionally biased region" description="Basic residues" evidence="1">
    <location>
        <begin position="480"/>
        <end position="491"/>
    </location>
</feature>
<feature type="region of interest" description="Disordered" evidence="1">
    <location>
        <begin position="288"/>
        <end position="327"/>
    </location>
</feature>
<feature type="compositionally biased region" description="Polar residues" evidence="1">
    <location>
        <begin position="381"/>
        <end position="390"/>
    </location>
</feature>
<comment type="caution">
    <text evidence="2">The sequence shown here is derived from an EMBL/GenBank/DDBJ whole genome shotgun (WGS) entry which is preliminary data.</text>
</comment>
<feature type="region of interest" description="Disordered" evidence="1">
    <location>
        <begin position="377"/>
        <end position="491"/>
    </location>
</feature>
<reference evidence="2" key="1">
    <citation type="submission" date="2020-04" db="EMBL/GenBank/DDBJ databases">
        <title>Analysis of mating type loci in Filobasidium floriforme.</title>
        <authorList>
            <person name="Nowrousian M."/>
        </authorList>
    </citation>
    <scope>NUCLEOTIDE SEQUENCE</scope>
    <source>
        <strain evidence="2">CBS 6242</strain>
    </source>
</reference>
<dbReference type="Proteomes" id="UP000812966">
    <property type="component" value="Unassembled WGS sequence"/>
</dbReference>
<feature type="compositionally biased region" description="Low complexity" evidence="1">
    <location>
        <begin position="425"/>
        <end position="435"/>
    </location>
</feature>
<organism evidence="2 3">
    <name type="scientific">Filobasidium floriforme</name>
    <dbReference type="NCBI Taxonomy" id="5210"/>
    <lineage>
        <taxon>Eukaryota</taxon>
        <taxon>Fungi</taxon>
        <taxon>Dikarya</taxon>
        <taxon>Basidiomycota</taxon>
        <taxon>Agaricomycotina</taxon>
        <taxon>Tremellomycetes</taxon>
        <taxon>Filobasidiales</taxon>
        <taxon>Filobasidiaceae</taxon>
        <taxon>Filobasidium</taxon>
    </lineage>
</organism>
<feature type="compositionally biased region" description="Polar residues" evidence="1">
    <location>
        <begin position="294"/>
        <end position="314"/>
    </location>
</feature>
<evidence type="ECO:0000256" key="1">
    <source>
        <dbReference type="SAM" id="MobiDB-lite"/>
    </source>
</evidence>
<proteinExistence type="predicted"/>
<feature type="compositionally biased region" description="Basic residues" evidence="1">
    <location>
        <begin position="214"/>
        <end position="228"/>
    </location>
</feature>
<name>A0A8K0JDC9_9TREE</name>
<dbReference type="AlphaFoldDB" id="A0A8K0JDC9"/>